<accession>A0A0W0UM04</accession>
<evidence type="ECO:0000256" key="21">
    <source>
        <dbReference type="ARBA" id="ARBA00044985"/>
    </source>
</evidence>
<evidence type="ECO:0000256" key="14">
    <source>
        <dbReference type="ARBA" id="ARBA00044898"/>
    </source>
</evidence>
<evidence type="ECO:0000313" key="27">
    <source>
        <dbReference type="EMBL" id="KTD08662.1"/>
    </source>
</evidence>
<feature type="transmembrane region" description="Helical" evidence="25">
    <location>
        <begin position="377"/>
        <end position="398"/>
    </location>
</feature>
<comment type="catalytic activity">
    <reaction evidence="16">
        <text>L-lysyl-L-lysine(out) = L-lysyl-L-lysine(in)</text>
        <dbReference type="Rhea" id="RHEA:79403"/>
        <dbReference type="ChEBI" id="CHEBI:229956"/>
    </reaction>
</comment>
<dbReference type="Gene3D" id="1.20.1250.20">
    <property type="entry name" value="MFS general substrate transporter like domains"/>
    <property type="match status" value="2"/>
</dbReference>
<evidence type="ECO:0000256" key="25">
    <source>
        <dbReference type="SAM" id="Phobius"/>
    </source>
</evidence>
<comment type="catalytic activity">
    <reaction evidence="8">
        <text>L-lysyl-L-alanine(out) = L-lysyl-L-alanine(in)</text>
        <dbReference type="Rhea" id="RHEA:79399"/>
        <dbReference type="ChEBI" id="CHEBI:229954"/>
    </reaction>
</comment>
<dbReference type="AlphaFoldDB" id="A0A0W0UM04"/>
<feature type="transmembrane region" description="Helical" evidence="25">
    <location>
        <begin position="342"/>
        <end position="365"/>
    </location>
</feature>
<gene>
    <name evidence="27" type="ORF">Ljam_2857</name>
</gene>
<comment type="similarity">
    <text evidence="2">Belongs to the major facilitator superfamily.</text>
</comment>
<feature type="transmembrane region" description="Helical" evidence="25">
    <location>
        <begin position="48"/>
        <end position="75"/>
    </location>
</feature>
<dbReference type="STRING" id="455.Ljam_2857"/>
<dbReference type="InterPro" id="IPR011701">
    <property type="entry name" value="MFS"/>
</dbReference>
<protein>
    <recommendedName>
        <fullName evidence="21">Lysosomal dipeptide transporter MFSD1</fullName>
    </recommendedName>
    <alternativeName>
        <fullName evidence="22">Major facilitator superfamily domain-containing protein 1</fullName>
    </alternativeName>
</protein>
<comment type="catalytic activity">
    <reaction evidence="18">
        <text>L-histidyl-L-alpha-amino acid(out) = L-histidyl-L-alpha-amino acid(in)</text>
        <dbReference type="Rhea" id="RHEA:79379"/>
        <dbReference type="ChEBI" id="CHEBI:229964"/>
    </reaction>
</comment>
<evidence type="ECO:0000256" key="4">
    <source>
        <dbReference type="ARBA" id="ARBA00022692"/>
    </source>
</evidence>
<name>A0A0W0UM04_9GAMM</name>
<dbReference type="PANTHER" id="PTHR23512:SF3">
    <property type="entry name" value="MAJOR FACILITATOR SUPERFAMILY DOMAIN-CONTAINING PROTEIN 1"/>
    <property type="match status" value="1"/>
</dbReference>
<evidence type="ECO:0000256" key="15">
    <source>
        <dbReference type="ARBA" id="ARBA00044899"/>
    </source>
</evidence>
<evidence type="ECO:0000256" key="3">
    <source>
        <dbReference type="ARBA" id="ARBA00022448"/>
    </source>
</evidence>
<dbReference type="Pfam" id="PF07690">
    <property type="entry name" value="MFS_1"/>
    <property type="match status" value="1"/>
</dbReference>
<comment type="catalytic activity">
    <reaction evidence="17">
        <text>L-arginyl-glycine(out) = L-arginyl-glycine(in)</text>
        <dbReference type="Rhea" id="RHEA:79391"/>
        <dbReference type="ChEBI" id="CHEBI:229955"/>
    </reaction>
</comment>
<evidence type="ECO:0000256" key="8">
    <source>
        <dbReference type="ARBA" id="ARBA00044876"/>
    </source>
</evidence>
<evidence type="ECO:0000256" key="17">
    <source>
        <dbReference type="ARBA" id="ARBA00044903"/>
    </source>
</evidence>
<evidence type="ECO:0000313" key="28">
    <source>
        <dbReference type="Proteomes" id="UP000054715"/>
    </source>
</evidence>
<comment type="catalytic activity">
    <reaction evidence="19">
        <text>L-alanyl-L-lysine(out) = L-alanyl-L-lysine(in)</text>
        <dbReference type="Rhea" id="RHEA:79415"/>
        <dbReference type="ChEBI" id="CHEBI:192470"/>
    </reaction>
</comment>
<feature type="transmembrane region" description="Helical" evidence="25">
    <location>
        <begin position="82"/>
        <end position="99"/>
    </location>
</feature>
<evidence type="ECO:0000256" key="5">
    <source>
        <dbReference type="ARBA" id="ARBA00022989"/>
    </source>
</evidence>
<comment type="catalytic activity">
    <reaction evidence="20">
        <text>L-lysyl-glycine(out) = L-lysyl-glycine(in)</text>
        <dbReference type="Rhea" id="RHEA:79407"/>
        <dbReference type="ChEBI" id="CHEBI:191202"/>
    </reaction>
</comment>
<dbReference type="PATRIC" id="fig|455.5.peg.3000"/>
<dbReference type="EMBL" id="LNYG01000013">
    <property type="protein sequence ID" value="KTD08662.1"/>
    <property type="molecule type" value="Genomic_DNA"/>
</dbReference>
<dbReference type="PANTHER" id="PTHR23512">
    <property type="entry name" value="MAJOR FACILITATOR SUPERFAMILY DOMAIN-CONTAINING PROTEIN 1"/>
    <property type="match status" value="1"/>
</dbReference>
<feature type="transmembrane region" description="Helical" evidence="25">
    <location>
        <begin position="217"/>
        <end position="239"/>
    </location>
</feature>
<evidence type="ECO:0000256" key="11">
    <source>
        <dbReference type="ARBA" id="ARBA00044884"/>
    </source>
</evidence>
<proteinExistence type="inferred from homology"/>
<keyword evidence="3" id="KW-0813">Transport</keyword>
<evidence type="ECO:0000256" key="18">
    <source>
        <dbReference type="ARBA" id="ARBA00044912"/>
    </source>
</evidence>
<sequence>MTPVSISYIKTPERYGIWLIGVSFVLFQFFLQLSSGVIIGAIMHEMNLSALMAGILGSAFYYVYTSLQIPVGLLFDRKNTRALLTSSAFFCSAGCFFFAHSHSLLFLIIGRVIIGAGSAFAFVGLSHLLRQHFPLRQFGFMIGLSETLGFLATMVGMISLGALITQWGWRSFLNVAAFVSLGIAYCSWQYIPVSPLKPSPFKFSEQIKQIVTNGRAWINGWFVGLSFTVITVFGAMWAVPFIQIKLLCHLKTASAIDSMIFLGAALSCPLFGYLAILFKRKPLMLGSCLSTAGLILLVLYLPLSSPFLIAFLMLMIGLCCGAYMLAFSIANELAPSQSLSTCTGFTNTLAMITAPLLQPLIGFFLDKFSTKPLLEAYQTALLVVPISLIVAASLVQFLPEKNTSLK</sequence>
<evidence type="ECO:0000256" key="23">
    <source>
        <dbReference type="ARBA" id="ARBA00045709"/>
    </source>
</evidence>
<feature type="domain" description="Major facilitator superfamily (MFS) profile" evidence="26">
    <location>
        <begin position="16"/>
        <end position="403"/>
    </location>
</feature>
<dbReference type="Proteomes" id="UP000054715">
    <property type="component" value="Unassembled WGS sequence"/>
</dbReference>
<comment type="subunit">
    <text evidence="24">Homodimer. Interacts with lysosomal protein GLMP (via lumenal domain); the interaction starts while both proteins are still in the endoplasmic reticulum and is required for stabilization of MFSD1 in lysosomes but has no direct effect on its targeting to lysosomes or transporter activity.</text>
</comment>
<evidence type="ECO:0000256" key="22">
    <source>
        <dbReference type="ARBA" id="ARBA00045018"/>
    </source>
</evidence>
<comment type="subcellular location">
    <subcellularLocation>
        <location evidence="1">Lysosome membrane</location>
        <topology evidence="1">Multi-pass membrane protein</topology>
    </subcellularLocation>
</comment>
<feature type="transmembrane region" description="Helical" evidence="25">
    <location>
        <begin position="283"/>
        <end position="301"/>
    </location>
</feature>
<feature type="transmembrane region" description="Helical" evidence="25">
    <location>
        <begin position="105"/>
        <end position="128"/>
    </location>
</feature>
<feature type="transmembrane region" description="Helical" evidence="25">
    <location>
        <begin position="307"/>
        <end position="330"/>
    </location>
</feature>
<dbReference type="GO" id="GO:0022857">
    <property type="term" value="F:transmembrane transporter activity"/>
    <property type="evidence" value="ECO:0007669"/>
    <property type="project" value="InterPro"/>
</dbReference>
<comment type="catalytic activity">
    <reaction evidence="13">
        <text>L-alpha-aminoacyl-L-lysine(out) = L-alpha-aminoacyl-L-lysine(in)</text>
        <dbReference type="Rhea" id="RHEA:79383"/>
        <dbReference type="ChEBI" id="CHEBI:229966"/>
    </reaction>
</comment>
<evidence type="ECO:0000256" key="24">
    <source>
        <dbReference type="ARBA" id="ARBA00046376"/>
    </source>
</evidence>
<keyword evidence="4 25" id="KW-0812">Transmembrane</keyword>
<comment type="function">
    <text evidence="23">Lysosomal dipeptide uniporter that selectively exports lysine, arginine or histidine-containing dipeptides with a net positive charge from the lysosome lumen into the cytosol. Could play a role in a specific type of protein O-glycosylation indirectly regulating macrophages migration and tissue invasion. Also essential for liver homeostasis.</text>
</comment>
<dbReference type="SUPFAM" id="SSF103473">
    <property type="entry name" value="MFS general substrate transporter"/>
    <property type="match status" value="1"/>
</dbReference>
<evidence type="ECO:0000256" key="9">
    <source>
        <dbReference type="ARBA" id="ARBA00044878"/>
    </source>
</evidence>
<comment type="catalytic activity">
    <reaction evidence="15">
        <text>L-arginyl-L-alpha-amino acid(out) = L-arginyl-L-alpha-amino acid(in)</text>
        <dbReference type="Rhea" id="RHEA:79371"/>
        <dbReference type="ChEBI" id="CHEBI:84315"/>
    </reaction>
</comment>
<feature type="transmembrane region" description="Helical" evidence="25">
    <location>
        <begin position="175"/>
        <end position="196"/>
    </location>
</feature>
<evidence type="ECO:0000256" key="20">
    <source>
        <dbReference type="ARBA" id="ARBA00044924"/>
    </source>
</evidence>
<evidence type="ECO:0000256" key="12">
    <source>
        <dbReference type="ARBA" id="ARBA00044891"/>
    </source>
</evidence>
<evidence type="ECO:0000256" key="7">
    <source>
        <dbReference type="ARBA" id="ARBA00023228"/>
    </source>
</evidence>
<comment type="catalytic activity">
    <reaction evidence="9">
        <text>L-histidyl-glycine(out) = L-histidyl-glycine(in)</text>
        <dbReference type="Rhea" id="RHEA:79395"/>
        <dbReference type="ChEBI" id="CHEBI:229957"/>
    </reaction>
</comment>
<dbReference type="InterPro" id="IPR052187">
    <property type="entry name" value="MFSD1"/>
</dbReference>
<dbReference type="OrthoDB" id="5620971at2"/>
<evidence type="ECO:0000256" key="13">
    <source>
        <dbReference type="ARBA" id="ARBA00044893"/>
    </source>
</evidence>
<dbReference type="RefSeq" id="WP_074881632.1">
    <property type="nucleotide sequence ID" value="NZ_CAAAJF010000001.1"/>
</dbReference>
<comment type="caution">
    <text evidence="27">The sequence shown here is derived from an EMBL/GenBank/DDBJ whole genome shotgun (WGS) entry which is preliminary data.</text>
</comment>
<keyword evidence="6 25" id="KW-0472">Membrane</keyword>
<comment type="catalytic activity">
    <reaction evidence="12">
        <text>L-lysyl-L-alpha-amino acid(out) = L-lysyl-L-alpha-amino acid(in)</text>
        <dbReference type="Rhea" id="RHEA:79387"/>
        <dbReference type="ChEBI" id="CHEBI:229965"/>
    </reaction>
</comment>
<feature type="transmembrane region" description="Helical" evidence="25">
    <location>
        <begin position="259"/>
        <end position="276"/>
    </location>
</feature>
<evidence type="ECO:0000256" key="1">
    <source>
        <dbReference type="ARBA" id="ARBA00004155"/>
    </source>
</evidence>
<reference evidence="27 28" key="1">
    <citation type="submission" date="2015-11" db="EMBL/GenBank/DDBJ databases">
        <title>Genomic analysis of 38 Legionella species identifies large and diverse effector repertoires.</title>
        <authorList>
            <person name="Burstein D."/>
            <person name="Amaro F."/>
            <person name="Zusman T."/>
            <person name="Lifshitz Z."/>
            <person name="Cohen O."/>
            <person name="Gilbert J.A."/>
            <person name="Pupko T."/>
            <person name="Shuman H.A."/>
            <person name="Segal G."/>
        </authorList>
    </citation>
    <scope>NUCLEOTIDE SEQUENCE [LARGE SCALE GENOMIC DNA]</scope>
    <source>
        <strain evidence="27 28">JA-26-G1-E2</strain>
    </source>
</reference>
<keyword evidence="5 25" id="KW-1133">Transmembrane helix</keyword>
<dbReference type="PROSITE" id="PS50850">
    <property type="entry name" value="MFS"/>
    <property type="match status" value="1"/>
</dbReference>
<dbReference type="InterPro" id="IPR020846">
    <property type="entry name" value="MFS_dom"/>
</dbReference>
<evidence type="ECO:0000256" key="16">
    <source>
        <dbReference type="ARBA" id="ARBA00044900"/>
    </source>
</evidence>
<feature type="transmembrane region" description="Helical" evidence="25">
    <location>
        <begin position="148"/>
        <end position="169"/>
    </location>
</feature>
<evidence type="ECO:0000256" key="10">
    <source>
        <dbReference type="ARBA" id="ARBA00044881"/>
    </source>
</evidence>
<feature type="transmembrane region" description="Helical" evidence="25">
    <location>
        <begin position="15"/>
        <end position="42"/>
    </location>
</feature>
<evidence type="ECO:0000256" key="6">
    <source>
        <dbReference type="ARBA" id="ARBA00023136"/>
    </source>
</evidence>
<dbReference type="InterPro" id="IPR036259">
    <property type="entry name" value="MFS_trans_sf"/>
</dbReference>
<dbReference type="GO" id="GO:0005765">
    <property type="term" value="C:lysosomal membrane"/>
    <property type="evidence" value="ECO:0007669"/>
    <property type="project" value="UniProtKB-SubCell"/>
</dbReference>
<comment type="catalytic activity">
    <reaction evidence="11">
        <text>L-alpha-aminoacyl-L-histidine(out) = L-alpha-aminoacyl-L-histidine(in)</text>
        <dbReference type="Rhea" id="RHEA:79375"/>
        <dbReference type="ChEBI" id="CHEBI:229967"/>
    </reaction>
</comment>
<comment type="catalytic activity">
    <reaction evidence="10">
        <text>L-alpha-aminoacyl-L-arginine(out) = L-alpha-aminoacyl-L-arginine(in)</text>
        <dbReference type="Rhea" id="RHEA:79367"/>
        <dbReference type="ChEBI" id="CHEBI:229968"/>
    </reaction>
</comment>
<organism evidence="27 28">
    <name type="scientific">Legionella jamestowniensis</name>
    <dbReference type="NCBI Taxonomy" id="455"/>
    <lineage>
        <taxon>Bacteria</taxon>
        <taxon>Pseudomonadati</taxon>
        <taxon>Pseudomonadota</taxon>
        <taxon>Gammaproteobacteria</taxon>
        <taxon>Legionellales</taxon>
        <taxon>Legionellaceae</taxon>
        <taxon>Legionella</taxon>
    </lineage>
</organism>
<evidence type="ECO:0000256" key="2">
    <source>
        <dbReference type="ARBA" id="ARBA00008335"/>
    </source>
</evidence>
<evidence type="ECO:0000256" key="19">
    <source>
        <dbReference type="ARBA" id="ARBA00044919"/>
    </source>
</evidence>
<keyword evidence="7" id="KW-0458">Lysosome</keyword>
<evidence type="ECO:0000259" key="26">
    <source>
        <dbReference type="PROSITE" id="PS50850"/>
    </source>
</evidence>
<comment type="catalytic activity">
    <reaction evidence="14">
        <text>L-aspartyl-L-lysine(out) = L-aspartyl-L-lysine(in)</text>
        <dbReference type="Rhea" id="RHEA:79411"/>
        <dbReference type="ChEBI" id="CHEBI:229953"/>
    </reaction>
</comment>